<reference evidence="2" key="1">
    <citation type="journal article" date="2024" name="Appl Microbiol">
        <title>Effect of kuratsuki Bacillus and Priestia on Taste of Sake.</title>
        <authorList>
            <person name="Kobayashi K."/>
            <person name="Nishida H."/>
        </authorList>
    </citation>
    <scope>NUCLEOTIDE SEQUENCE</scope>
    <source>
        <strain evidence="2">B-12</strain>
    </source>
</reference>
<comment type="caution">
    <text evidence="2">The sequence shown here is derived from an EMBL/GenBank/DDBJ whole genome shotgun (WGS) entry which is preliminary data.</text>
</comment>
<dbReference type="RefSeq" id="WP_034266658.1">
    <property type="nucleotide sequence ID" value="NZ_BSYK01000001.1"/>
</dbReference>
<proteinExistence type="predicted"/>
<sequence>MNSYTHIKEALQLAEQAVYQGQMNLDAANFQKAQMQLNMVQQQINEQKEAASGDKELKRMEEHLRHLREAQQAIQQNF</sequence>
<accession>A0AAX6BH60</accession>
<keyword evidence="1" id="KW-0175">Coiled coil</keyword>
<evidence type="ECO:0000256" key="1">
    <source>
        <dbReference type="SAM" id="Coils"/>
    </source>
</evidence>
<dbReference type="Proteomes" id="UP001165240">
    <property type="component" value="Unassembled WGS sequence"/>
</dbReference>
<dbReference type="EMBL" id="BSYK01000001">
    <property type="protein sequence ID" value="GMG73082.1"/>
    <property type="molecule type" value="Genomic_DNA"/>
</dbReference>
<evidence type="ECO:0008006" key="4">
    <source>
        <dbReference type="Google" id="ProtNLM"/>
    </source>
</evidence>
<dbReference type="GeneID" id="48012179"/>
<evidence type="ECO:0000313" key="3">
    <source>
        <dbReference type="Proteomes" id="UP001165240"/>
    </source>
</evidence>
<dbReference type="AlphaFoldDB" id="A0AAX6BH60"/>
<name>A0AAX6BH60_PRIMG</name>
<evidence type="ECO:0000313" key="2">
    <source>
        <dbReference type="EMBL" id="GMG73082.1"/>
    </source>
</evidence>
<organism evidence="2 3">
    <name type="scientific">Priestia megaterium</name>
    <name type="common">Bacillus megaterium</name>
    <dbReference type="NCBI Taxonomy" id="1404"/>
    <lineage>
        <taxon>Bacteria</taxon>
        <taxon>Bacillati</taxon>
        <taxon>Bacillota</taxon>
        <taxon>Bacilli</taxon>
        <taxon>Bacillales</taxon>
        <taxon>Bacillaceae</taxon>
        <taxon>Priestia</taxon>
    </lineage>
</organism>
<protein>
    <recommendedName>
        <fullName evidence="4">DUF2564 family protein</fullName>
    </recommendedName>
</protein>
<gene>
    <name evidence="2" type="ORF">ShirakiTB12_15500</name>
</gene>
<feature type="coiled-coil region" evidence="1">
    <location>
        <begin position="30"/>
        <end position="77"/>
    </location>
</feature>